<evidence type="ECO:0000256" key="9">
    <source>
        <dbReference type="SAM" id="Phobius"/>
    </source>
</evidence>
<evidence type="ECO:0000313" key="11">
    <source>
        <dbReference type="Ensembl" id="ENSLLEP00000019560.1"/>
    </source>
</evidence>
<feature type="transmembrane region" description="Helical" evidence="9">
    <location>
        <begin position="183"/>
        <end position="208"/>
    </location>
</feature>
<reference evidence="11" key="2">
    <citation type="submission" date="2025-09" db="UniProtKB">
        <authorList>
            <consortium name="Ensembl"/>
        </authorList>
    </citation>
    <scope>IDENTIFICATION</scope>
</reference>
<dbReference type="GO" id="GO:0045995">
    <property type="term" value="P:regulation of embryonic development"/>
    <property type="evidence" value="ECO:0007669"/>
    <property type="project" value="Ensembl"/>
</dbReference>
<dbReference type="FunFam" id="1.20.1070.10:FF:000210">
    <property type="entry name" value="probable G-protein coupled receptor 101"/>
    <property type="match status" value="1"/>
</dbReference>
<gene>
    <name evidence="11" type="primary">GPR101</name>
</gene>
<keyword evidence="2" id="KW-1003">Cell membrane</keyword>
<dbReference type="AlphaFoldDB" id="A0A8C5N005"/>
<feature type="transmembrane region" description="Helical" evidence="9">
    <location>
        <begin position="280"/>
        <end position="300"/>
    </location>
</feature>
<feature type="domain" description="G-protein coupled receptors family 1 profile" evidence="10">
    <location>
        <begin position="41"/>
        <end position="300"/>
    </location>
</feature>
<dbReference type="PANTHER" id="PTHR22752">
    <property type="entry name" value="G PROTEIN-COUPLED RECEPTOR"/>
    <property type="match status" value="1"/>
</dbReference>
<sequence length="432" mass="48508">MVELVHLPHCLLYTQHGPHSMPDTILRISLIISLLCLSLFGNIMLLVVFHRKPQLLQVANRFIFNLLVADLLQTVLVMPCVIVTSLPDIWPLEHGLCGAVVVLMHLFAFAGVNTITVVSVDKYLAIIHPLSYPTKMTPKRGSLLISCTWLFSVLQSTPPLYGWGKIEFDLHNHYCKVLWASSYSYTVLSALFSFILPVSIMLACYGMVFRAARRQNALVHPVQANGCDSTLDKAHHHRPLYHCKAAKVIFAILSSYIISMGPYSVLSIVASSATSAIPRWVTSLVLVLFFLQCCIHPYIYGYMHKSLKKEFLLLLHGLFCKQVHPQNATVDSYIILTDGRIFQSHFSTGPTVKFLEEETTISVITGKSMNNLKIKDNKKEISSTNISPEKERSSPQARDHDIPHLISSLLFQPKICKISFHSGFANSFPVYD</sequence>
<dbReference type="SUPFAM" id="SSF81321">
    <property type="entry name" value="Family A G protein-coupled receptor-like"/>
    <property type="match status" value="1"/>
</dbReference>
<comment type="subcellular location">
    <subcellularLocation>
        <location evidence="1">Cell membrane</location>
        <topology evidence="1">Multi-pass membrane protein</topology>
    </subcellularLocation>
</comment>
<feature type="transmembrane region" description="Helical" evidence="9">
    <location>
        <begin position="28"/>
        <end position="50"/>
    </location>
</feature>
<dbReference type="Pfam" id="PF00001">
    <property type="entry name" value="7tm_1"/>
    <property type="match status" value="1"/>
</dbReference>
<accession>A0A8C5N005</accession>
<evidence type="ECO:0000256" key="7">
    <source>
        <dbReference type="ARBA" id="ARBA00023170"/>
    </source>
</evidence>
<dbReference type="Proteomes" id="UP000694569">
    <property type="component" value="Unplaced"/>
</dbReference>
<keyword evidence="6 9" id="KW-0472">Membrane</keyword>
<dbReference type="InterPro" id="IPR017452">
    <property type="entry name" value="GPCR_Rhodpsn_7TM"/>
</dbReference>
<evidence type="ECO:0000256" key="5">
    <source>
        <dbReference type="ARBA" id="ARBA00023040"/>
    </source>
</evidence>
<dbReference type="OrthoDB" id="5980076at2759"/>
<dbReference type="GO" id="GO:0005886">
    <property type="term" value="C:plasma membrane"/>
    <property type="evidence" value="ECO:0007669"/>
    <property type="project" value="UniProtKB-SubCell"/>
</dbReference>
<evidence type="ECO:0000256" key="4">
    <source>
        <dbReference type="ARBA" id="ARBA00022989"/>
    </source>
</evidence>
<evidence type="ECO:0000256" key="1">
    <source>
        <dbReference type="ARBA" id="ARBA00004651"/>
    </source>
</evidence>
<feature type="transmembrane region" description="Helical" evidence="9">
    <location>
        <begin position="248"/>
        <end position="268"/>
    </location>
</feature>
<evidence type="ECO:0000259" key="10">
    <source>
        <dbReference type="PROSITE" id="PS50262"/>
    </source>
</evidence>
<proteinExistence type="predicted"/>
<keyword evidence="8" id="KW-0807">Transducer</keyword>
<dbReference type="InterPro" id="IPR000276">
    <property type="entry name" value="GPCR_Rhodpsn"/>
</dbReference>
<dbReference type="GO" id="GO:0004930">
    <property type="term" value="F:G protein-coupled receptor activity"/>
    <property type="evidence" value="ECO:0007669"/>
    <property type="project" value="UniProtKB-KW"/>
</dbReference>
<dbReference type="PRINTS" id="PR00237">
    <property type="entry name" value="GPCRRHODOPSN"/>
</dbReference>
<keyword evidence="7" id="KW-0675">Receptor</keyword>
<evidence type="ECO:0000256" key="6">
    <source>
        <dbReference type="ARBA" id="ARBA00023136"/>
    </source>
</evidence>
<dbReference type="GeneTree" id="ENSGT00940000162539"/>
<dbReference type="GO" id="GO:0021854">
    <property type="term" value="P:hypothalamus development"/>
    <property type="evidence" value="ECO:0007669"/>
    <property type="project" value="Ensembl"/>
</dbReference>
<dbReference type="Gene3D" id="1.20.1070.10">
    <property type="entry name" value="Rhodopsin 7-helix transmembrane proteins"/>
    <property type="match status" value="1"/>
</dbReference>
<feature type="transmembrane region" description="Helical" evidence="9">
    <location>
        <begin position="98"/>
        <end position="120"/>
    </location>
</feature>
<feature type="transmembrane region" description="Helical" evidence="9">
    <location>
        <begin position="141"/>
        <end position="163"/>
    </location>
</feature>
<evidence type="ECO:0000256" key="8">
    <source>
        <dbReference type="ARBA" id="ARBA00023224"/>
    </source>
</evidence>
<evidence type="ECO:0000256" key="2">
    <source>
        <dbReference type="ARBA" id="ARBA00022475"/>
    </source>
</evidence>
<feature type="transmembrane region" description="Helical" evidence="9">
    <location>
        <begin position="62"/>
        <end position="86"/>
    </location>
</feature>
<keyword evidence="3 9" id="KW-0812">Transmembrane</keyword>
<keyword evidence="12" id="KW-1185">Reference proteome</keyword>
<dbReference type="CDD" id="cd15215">
    <property type="entry name" value="7tmA_GPR101"/>
    <property type="match status" value="1"/>
</dbReference>
<keyword evidence="4 9" id="KW-1133">Transmembrane helix</keyword>
<dbReference type="Ensembl" id="ENSLLET00000020331.1">
    <property type="protein sequence ID" value="ENSLLEP00000019560.1"/>
    <property type="gene ID" value="ENSLLEG00000012390.1"/>
</dbReference>
<dbReference type="PROSITE" id="PS50262">
    <property type="entry name" value="G_PROTEIN_RECEP_F1_2"/>
    <property type="match status" value="1"/>
</dbReference>
<keyword evidence="5" id="KW-0297">G-protein coupled receptor</keyword>
<organism evidence="11 12">
    <name type="scientific">Leptobrachium leishanense</name>
    <name type="common">Leishan spiny toad</name>
    <dbReference type="NCBI Taxonomy" id="445787"/>
    <lineage>
        <taxon>Eukaryota</taxon>
        <taxon>Metazoa</taxon>
        <taxon>Chordata</taxon>
        <taxon>Craniata</taxon>
        <taxon>Vertebrata</taxon>
        <taxon>Euteleostomi</taxon>
        <taxon>Amphibia</taxon>
        <taxon>Batrachia</taxon>
        <taxon>Anura</taxon>
        <taxon>Pelobatoidea</taxon>
        <taxon>Megophryidae</taxon>
        <taxon>Leptobrachium</taxon>
    </lineage>
</organism>
<evidence type="ECO:0000256" key="3">
    <source>
        <dbReference type="ARBA" id="ARBA00022692"/>
    </source>
</evidence>
<reference evidence="11" key="1">
    <citation type="submission" date="2025-08" db="UniProtKB">
        <authorList>
            <consortium name="Ensembl"/>
        </authorList>
    </citation>
    <scope>IDENTIFICATION</scope>
</reference>
<evidence type="ECO:0000313" key="12">
    <source>
        <dbReference type="Proteomes" id="UP000694569"/>
    </source>
</evidence>
<dbReference type="PANTHER" id="PTHR22752:SF15">
    <property type="entry name" value="G-PROTEIN COUPLED RECEPTOR 101-RELATED"/>
    <property type="match status" value="1"/>
</dbReference>
<name>A0A8C5N005_9ANUR</name>
<protein>
    <submittedName>
        <fullName evidence="11">G protein-coupled receptor 101</fullName>
    </submittedName>
</protein>